<dbReference type="Pfam" id="PF07090">
    <property type="entry name" value="GATase1_like"/>
    <property type="match status" value="1"/>
</dbReference>
<reference evidence="3" key="2">
    <citation type="submission" date="2018-07" db="EMBL/GenBank/DDBJ databases">
        <authorList>
            <consortium name="NCBI Pathogen Detection Project"/>
        </authorList>
    </citation>
    <scope>NUCLEOTIDE SEQUENCE</scope>
    <source>
        <strain evidence="3">2012K-0627</strain>
        <strain evidence="2">ILBSalm5410231</strain>
    </source>
</reference>
<dbReference type="Gene3D" id="3.40.50.880">
    <property type="match status" value="1"/>
</dbReference>
<evidence type="ECO:0000313" key="3">
    <source>
        <dbReference type="EMBL" id="HAE9948225.1"/>
    </source>
</evidence>
<protein>
    <recommendedName>
        <fullName evidence="1">Putative glutamine amidotransferase domain-containing protein</fullName>
    </recommendedName>
</protein>
<feature type="domain" description="Putative glutamine amidotransferase" evidence="1">
    <location>
        <begin position="2"/>
        <end position="40"/>
    </location>
</feature>
<gene>
    <name evidence="3" type="ORF">G4179_000821</name>
    <name evidence="2" type="ORF">GJE69_10390</name>
</gene>
<evidence type="ECO:0000259" key="1">
    <source>
        <dbReference type="Pfam" id="PF07090"/>
    </source>
</evidence>
<dbReference type="InterPro" id="IPR010768">
    <property type="entry name" value="GATase1-like"/>
</dbReference>
<evidence type="ECO:0000313" key="2">
    <source>
        <dbReference type="EMBL" id="HAB2495804.1"/>
    </source>
</evidence>
<accession>A0A740DHP6</accession>
<dbReference type="EMBL" id="DAATSS010000002">
    <property type="protein sequence ID" value="HAE9948225.1"/>
    <property type="molecule type" value="Genomic_DNA"/>
</dbReference>
<sequence length="40" mass="4678">MKILFIGESWHIHMIHSKGFDSFTSSKYEEGADYLLSCLR</sequence>
<dbReference type="AlphaFoldDB" id="A0A740DHP6"/>
<comment type="caution">
    <text evidence="3">The sequence shown here is derived from an EMBL/GenBank/DDBJ whole genome shotgun (WGS) entry which is preliminary data.</text>
</comment>
<dbReference type="EMBL" id="DAAGCU010000004">
    <property type="protein sequence ID" value="HAB2495804.1"/>
    <property type="molecule type" value="Genomic_DNA"/>
</dbReference>
<reference evidence="3" key="1">
    <citation type="journal article" date="2018" name="Genome Biol.">
        <title>SKESA: strategic k-mer extension for scrupulous assemblies.</title>
        <authorList>
            <person name="Souvorov A."/>
            <person name="Agarwala R."/>
            <person name="Lipman D.J."/>
        </authorList>
    </citation>
    <scope>NUCLEOTIDE SEQUENCE</scope>
    <source>
        <strain evidence="3">2012K-0627</strain>
        <strain evidence="2">ILBSalm5410231</strain>
    </source>
</reference>
<dbReference type="InterPro" id="IPR029062">
    <property type="entry name" value="Class_I_gatase-like"/>
</dbReference>
<proteinExistence type="predicted"/>
<name>A0A740DHP6_SALEN</name>
<organism evidence="3">
    <name type="scientific">Salmonella enteritidis</name>
    <dbReference type="NCBI Taxonomy" id="149539"/>
    <lineage>
        <taxon>Bacteria</taxon>
        <taxon>Pseudomonadati</taxon>
        <taxon>Pseudomonadota</taxon>
        <taxon>Gammaproteobacteria</taxon>
        <taxon>Enterobacterales</taxon>
        <taxon>Enterobacteriaceae</taxon>
        <taxon>Salmonella</taxon>
    </lineage>
</organism>